<gene>
    <name evidence="1" type="ORF">GRI42_03735</name>
</gene>
<dbReference type="InterPro" id="IPR043148">
    <property type="entry name" value="TagF_C"/>
</dbReference>
<reference evidence="1 2" key="1">
    <citation type="submission" date="2019-12" db="EMBL/GenBank/DDBJ databases">
        <title>Genomic-based taxomic classification of the family Erythrobacteraceae.</title>
        <authorList>
            <person name="Xu L."/>
        </authorList>
    </citation>
    <scope>NUCLEOTIDE SEQUENCE [LARGE SCALE GENOMIC DNA]</scope>
    <source>
        <strain evidence="1 2">DSM 16225</strain>
    </source>
</reference>
<comment type="caution">
    <text evidence="1">The sequence shown here is derived from an EMBL/GenBank/DDBJ whole genome shotgun (WGS) entry which is preliminary data.</text>
</comment>
<dbReference type="AlphaFoldDB" id="A0A844XXS6"/>
<protein>
    <recommendedName>
        <fullName evidence="3">Glycosyl transferase</fullName>
    </recommendedName>
</protein>
<name>A0A844XXS6_9SPHN</name>
<dbReference type="RefSeq" id="WP_160607013.1">
    <property type="nucleotide sequence ID" value="NZ_WTYF01000004.1"/>
</dbReference>
<sequence length="390" mass="43740">MRALFLFNHDAGHQVAHLAGIAAAMARLHRDIETVVAFATPAIRARLEELVDETDAALIRWEELSLSPMQAIVTRPLDKLLPASRLLRLRAHVDLFASADMIISTERTCLRLRKHIAADRMPLFAKVPHGAGDRSVAYHPDYTLFDRSFVAGPKVVDQLVAHGVDREKLVVVGYPKFEGIDLNAKPEFFGNGRPTFVYNPHFDPNLSSWYDHGPDLLRWFASEEGQAFNLVFAPHVMLFKKELHVSPEYKIARKRPEVPAEALAAANIIVDLDSPRLFDMSYTLGADAYIGDVSSQIYEFLARPRPAFFIDARREKIAADDEWHLFWEAGPVVQSASELAAILPDFASIGERFTQRQKEIFSYTIDLGDRPASERAADAISQAIRQKAGQ</sequence>
<evidence type="ECO:0008006" key="3">
    <source>
        <dbReference type="Google" id="ProtNLM"/>
    </source>
</evidence>
<dbReference type="EMBL" id="WTYF01000004">
    <property type="protein sequence ID" value="MXO50414.1"/>
    <property type="molecule type" value="Genomic_DNA"/>
</dbReference>
<organism evidence="1 2">
    <name type="scientific">Qipengyuania gaetbuli</name>
    <dbReference type="NCBI Taxonomy" id="266952"/>
    <lineage>
        <taxon>Bacteria</taxon>
        <taxon>Pseudomonadati</taxon>
        <taxon>Pseudomonadota</taxon>
        <taxon>Alphaproteobacteria</taxon>
        <taxon>Sphingomonadales</taxon>
        <taxon>Erythrobacteraceae</taxon>
        <taxon>Qipengyuania</taxon>
    </lineage>
</organism>
<dbReference type="Gene3D" id="3.40.50.12580">
    <property type="match status" value="1"/>
</dbReference>
<evidence type="ECO:0000313" key="2">
    <source>
        <dbReference type="Proteomes" id="UP000444185"/>
    </source>
</evidence>
<dbReference type="OrthoDB" id="8437129at2"/>
<proteinExistence type="predicted"/>
<keyword evidence="2" id="KW-1185">Reference proteome</keyword>
<evidence type="ECO:0000313" key="1">
    <source>
        <dbReference type="EMBL" id="MXO50414.1"/>
    </source>
</evidence>
<accession>A0A844XXS6</accession>
<dbReference type="SUPFAM" id="SSF53756">
    <property type="entry name" value="UDP-Glycosyltransferase/glycogen phosphorylase"/>
    <property type="match status" value="1"/>
</dbReference>
<dbReference type="Proteomes" id="UP000444185">
    <property type="component" value="Unassembled WGS sequence"/>
</dbReference>